<comment type="subcellular location">
    <subcellularLocation>
        <location evidence="1">Nucleus</location>
    </subcellularLocation>
</comment>
<evidence type="ECO:0000256" key="13">
    <source>
        <dbReference type="ARBA" id="ARBA00023242"/>
    </source>
</evidence>
<evidence type="ECO:0000256" key="21">
    <source>
        <dbReference type="SAM" id="Coils"/>
    </source>
</evidence>
<evidence type="ECO:0000256" key="4">
    <source>
        <dbReference type="ARBA" id="ARBA00022723"/>
    </source>
</evidence>
<dbReference type="Xenbase" id="XB-GENE-852930">
    <property type="gene designation" value="chn1"/>
</dbReference>
<reference evidence="28" key="1">
    <citation type="journal article" date="2010" name="Science">
        <title>The genome of the Western clawed frog Xenopus tropicalis.</title>
        <authorList>
            <person name="Hellsten U."/>
            <person name="Harland R.M."/>
            <person name="Gilchrist M.J."/>
            <person name="Hendrix D."/>
            <person name="Jurka J."/>
            <person name="Kapitonov V."/>
            <person name="Ovcharenko I."/>
            <person name="Putnam N.H."/>
            <person name="Shu S."/>
            <person name="Taher L."/>
            <person name="Blitz I.L."/>
            <person name="Blumberg B."/>
            <person name="Dichmann D.S."/>
            <person name="Dubchak I."/>
            <person name="Amaya E."/>
            <person name="Detter J.C."/>
            <person name="Fletcher R."/>
            <person name="Gerhard D.S."/>
            <person name="Goodstein D."/>
            <person name="Graves T."/>
            <person name="Grigoriev I.V."/>
            <person name="Grimwood J."/>
            <person name="Kawashima T."/>
            <person name="Lindquist E."/>
            <person name="Lucas S.M."/>
            <person name="Mead P.E."/>
            <person name="Mitros T."/>
            <person name="Ogino H."/>
            <person name="Ohta Y."/>
            <person name="Poliakov A.V."/>
            <person name="Pollet N."/>
            <person name="Robert J."/>
            <person name="Salamov A."/>
            <person name="Sater A.K."/>
            <person name="Schmutz J."/>
            <person name="Terry A."/>
            <person name="Vize P.D."/>
            <person name="Warren W.C."/>
            <person name="Wells D."/>
            <person name="Wills A."/>
            <person name="Wilson R.K."/>
            <person name="Zimmerman L.B."/>
            <person name="Zorn A.M."/>
            <person name="Grainger R."/>
            <person name="Grammer T."/>
            <person name="Khokha M.K."/>
            <person name="Richardson P.M."/>
            <person name="Rokhsar D.S."/>
        </authorList>
    </citation>
    <scope>NUCLEOTIDE SEQUENCE [LARGE SCALE GENOMIC DNA]</scope>
    <source>
        <strain evidence="28">Nigerian</strain>
    </source>
</reference>
<dbReference type="Gene3D" id="1.10.555.10">
    <property type="entry name" value="Rho GTPase activation protein"/>
    <property type="match status" value="1"/>
</dbReference>
<evidence type="ECO:0000256" key="8">
    <source>
        <dbReference type="ARBA" id="ARBA00022990"/>
    </source>
</evidence>
<dbReference type="PRINTS" id="PR00008">
    <property type="entry name" value="DAGPEDOMAIN"/>
</dbReference>
<feature type="region of interest" description="Disordered" evidence="22">
    <location>
        <begin position="114"/>
        <end position="133"/>
    </location>
</feature>
<dbReference type="InParanoid" id="F6PY31"/>
<dbReference type="ExpressionAtlas" id="F6PY31">
    <property type="expression patterns" value="differential"/>
</dbReference>
<dbReference type="InterPro" id="IPR046349">
    <property type="entry name" value="C1-like_sf"/>
</dbReference>
<dbReference type="Gene3D" id="3.30.505.10">
    <property type="entry name" value="SH2 domain"/>
    <property type="match status" value="1"/>
</dbReference>
<dbReference type="PROSITE" id="PS50081">
    <property type="entry name" value="ZF_DAG_PE_2"/>
    <property type="match status" value="1"/>
</dbReference>
<keyword evidence="10" id="KW-0805">Transcription regulation</keyword>
<dbReference type="SMART" id="SM00338">
    <property type="entry name" value="BRLZ"/>
    <property type="match status" value="1"/>
</dbReference>
<dbReference type="SUPFAM" id="SSF57889">
    <property type="entry name" value="Cysteine-rich domain"/>
    <property type="match status" value="1"/>
</dbReference>
<dbReference type="SMART" id="SM00324">
    <property type="entry name" value="RhoGAP"/>
    <property type="match status" value="1"/>
</dbReference>
<keyword evidence="7" id="KW-0524">Neurogenesis</keyword>
<keyword evidence="12" id="KW-0804">Transcription</keyword>
<dbReference type="PANTHER" id="PTHR46075:SF1">
    <property type="entry name" value="N-CHIMAERIN"/>
    <property type="match status" value="1"/>
</dbReference>
<keyword evidence="4" id="KW-0479">Metal-binding</keyword>
<evidence type="ECO:0000256" key="19">
    <source>
        <dbReference type="PROSITE-ProRule" id="PRU00042"/>
    </source>
</evidence>
<dbReference type="InterPro" id="IPR037860">
    <property type="entry name" value="RhoGAP_chimaerin"/>
</dbReference>
<dbReference type="SUPFAM" id="SSF57959">
    <property type="entry name" value="Leucine zipper domain"/>
    <property type="match status" value="1"/>
</dbReference>
<dbReference type="InterPro" id="IPR036236">
    <property type="entry name" value="Znf_C2H2_sf"/>
</dbReference>
<feature type="compositionally biased region" description="Polar residues" evidence="22">
    <location>
        <begin position="264"/>
        <end position="275"/>
    </location>
</feature>
<dbReference type="GO" id="GO:0008270">
    <property type="term" value="F:zinc ion binding"/>
    <property type="evidence" value="ECO:0007669"/>
    <property type="project" value="UniProtKB-KW"/>
</dbReference>
<dbReference type="PROSITE" id="PS50217">
    <property type="entry name" value="BZIP"/>
    <property type="match status" value="1"/>
</dbReference>
<dbReference type="InterPro" id="IPR036860">
    <property type="entry name" value="SH2_dom_sf"/>
</dbReference>
<dbReference type="PROSITE" id="PS00028">
    <property type="entry name" value="ZINC_FINGER_C2H2_1"/>
    <property type="match status" value="1"/>
</dbReference>
<keyword evidence="5 19" id="KW-0863">Zinc-finger</keyword>
<dbReference type="InterPro" id="IPR035840">
    <property type="entry name" value="Chimaerin_SH2"/>
</dbReference>
<dbReference type="PROSITE" id="PS50157">
    <property type="entry name" value="ZINC_FINGER_C2H2_2"/>
    <property type="match status" value="1"/>
</dbReference>
<dbReference type="InterPro" id="IPR046347">
    <property type="entry name" value="bZIP_sf"/>
</dbReference>
<dbReference type="PANTHER" id="PTHR46075">
    <property type="entry name" value="CHIMERIN FAMILY MEMBER"/>
    <property type="match status" value="1"/>
</dbReference>
<dbReference type="SMART" id="SM00252">
    <property type="entry name" value="SH2"/>
    <property type="match status" value="1"/>
</dbReference>
<dbReference type="eggNOG" id="KOG1414">
    <property type="taxonomic scope" value="Eukaryota"/>
</dbReference>
<dbReference type="PROSITE" id="PS00036">
    <property type="entry name" value="BZIP_BASIC"/>
    <property type="match status" value="1"/>
</dbReference>
<feature type="domain" description="C2H2-type" evidence="25">
    <location>
        <begin position="7"/>
        <end position="31"/>
    </location>
</feature>
<dbReference type="SMART" id="SM00355">
    <property type="entry name" value="ZnF_C2H2"/>
    <property type="match status" value="1"/>
</dbReference>
<dbReference type="Pfam" id="PF00017">
    <property type="entry name" value="SH2"/>
    <property type="match status" value="1"/>
</dbReference>
<dbReference type="CDD" id="cd20856">
    <property type="entry name" value="C1_alphaCHN"/>
    <property type="match status" value="1"/>
</dbReference>
<evidence type="ECO:0000256" key="15">
    <source>
        <dbReference type="ARBA" id="ARBA00076382"/>
    </source>
</evidence>
<dbReference type="InterPro" id="IPR008936">
    <property type="entry name" value="Rho_GTPase_activation_prot"/>
</dbReference>
<keyword evidence="9 20" id="KW-0727">SH2 domain</keyword>
<evidence type="ECO:0000256" key="12">
    <source>
        <dbReference type="ARBA" id="ARBA00023163"/>
    </source>
</evidence>
<dbReference type="FunCoup" id="F6PY31">
    <property type="interactions" value="820"/>
</dbReference>
<feature type="compositionally biased region" description="Low complexity" evidence="22">
    <location>
        <begin position="298"/>
        <end position="309"/>
    </location>
</feature>
<dbReference type="InterPro" id="IPR002219">
    <property type="entry name" value="PKC_DAG/PE"/>
</dbReference>
<dbReference type="CDD" id="cd14687">
    <property type="entry name" value="bZIP_ATF2"/>
    <property type="match status" value="1"/>
</dbReference>
<dbReference type="Pfam" id="PF00170">
    <property type="entry name" value="bZIP_1"/>
    <property type="match status" value="1"/>
</dbReference>
<dbReference type="SMART" id="SM00109">
    <property type="entry name" value="C1"/>
    <property type="match status" value="1"/>
</dbReference>
<dbReference type="FunFam" id="3.30.505.10:FF:000019">
    <property type="entry name" value="Chimaerin"/>
    <property type="match status" value="1"/>
</dbReference>
<accession>F6PY31</accession>
<feature type="domain" description="Rho-GAP" evidence="27">
    <location>
        <begin position="674"/>
        <end position="865"/>
    </location>
</feature>
<dbReference type="GO" id="GO:0003700">
    <property type="term" value="F:DNA-binding transcription factor activity"/>
    <property type="evidence" value="ECO:0007669"/>
    <property type="project" value="InterPro"/>
</dbReference>
<reference evidence="28" key="2">
    <citation type="submission" date="2011-06" db="UniProtKB">
        <authorList>
            <consortium name="Ensembl"/>
        </authorList>
    </citation>
    <scope>IDENTIFICATION</scope>
</reference>
<keyword evidence="6" id="KW-0862">Zinc</keyword>
<sequence length="865" mass="96915">MSDDRPFVCTAPGCGQRFTNEDHLAVHKHKHEMTLKFGPARNDSVIVADQTPTPTRFLKNCEEVGLFNELASPFETDFKKASDDDIKKLPLDLSPLVTPVIRSKIEEPVIVETTHQDSPLPHPESTTSDEKEVPLPAAQPTSTIVRPASLQVPNVLLTNTDSSVIIQPAIPSPTSSTVITQAPPASRPIVPVPAPFPLLLHLPNGQTMPVAIPASITNSNVHIPASVPLVRPVTVVPTIPGIPGPASPQPVQSEAKLRLKAALTQQQNPQVTNGDATKGQGSGTAKSQPEEAQPHSLQQPATSTTETPASPVPPAPQTQSTGGRRRKAASDDPDEKRRKFLERNRAAASRCRQKRKVWVQSLEKKAEDLSSFNVQLQNEVTLLRNEVAQLKQLLLAHKDCPVTAMQKKSGYHNNDEYRPPVWKSYLYQLQQEAPHPRRITCTREVFNRPKYYGREFFGMISREETDQLLSGAEGSYLIRESQRQPGTYTLALRFGNQTRNFRLYYDGKHFVGEKRFESIHDLVTDGLITLYIETKAAEYIAKMTINPIYEHIGYTTLNREPAHKKQMPALREAHVEKECPGEDGISEKRLTSLVRRATLKENEQVPKYEKVHNFKVHTFRGPHWCEYCANFMWGLIAQGVKCADCGLNVHKQCSKMVPNDCKPDLKHVKKVYSCDLTTLVKAHNTKRPMVVDMCIREIESRGLSSEGLYRVSGFTDLIEDAKMAFDRDGEKADISVNVYEDINIITGALKLYFRELPIPIITYDAYPKFLESAKAPDPDAQLETLHDALKLLPPAHCETLRYLMAHLKRVTLHEKDNLMSAENLGIVFGPTLMRAPEQDAMAALNDIRYQRLVVEMLIKNEDILF</sequence>
<evidence type="ECO:0000259" key="26">
    <source>
        <dbReference type="PROSITE" id="PS50217"/>
    </source>
</evidence>
<dbReference type="CDD" id="cd04372">
    <property type="entry name" value="RhoGAP_chimaerin"/>
    <property type="match status" value="1"/>
</dbReference>
<evidence type="ECO:0000259" key="25">
    <source>
        <dbReference type="PROSITE" id="PS50157"/>
    </source>
</evidence>
<evidence type="ECO:0000256" key="11">
    <source>
        <dbReference type="ARBA" id="ARBA00023125"/>
    </source>
</evidence>
<dbReference type="Gene3D" id="3.30.160.60">
    <property type="entry name" value="Classic Zinc Finger"/>
    <property type="match status" value="1"/>
</dbReference>
<dbReference type="GO" id="GO:0007399">
    <property type="term" value="P:nervous system development"/>
    <property type="evidence" value="ECO:0007669"/>
    <property type="project" value="UniProtKB-KW"/>
</dbReference>
<dbReference type="FunFam" id="1.20.5.170:FF:000010">
    <property type="entry name" value="Cyclic AMP-dependent transcription factor ATF-2"/>
    <property type="match status" value="1"/>
</dbReference>
<keyword evidence="2" id="KW-0343">GTPase activation</keyword>
<dbReference type="GO" id="GO:0007165">
    <property type="term" value="P:signal transduction"/>
    <property type="evidence" value="ECO:0007669"/>
    <property type="project" value="InterPro"/>
</dbReference>
<dbReference type="GeneTree" id="ENSGT00940000156582"/>
<dbReference type="PROSITE" id="PS50238">
    <property type="entry name" value="RHOGAP"/>
    <property type="match status" value="1"/>
</dbReference>
<evidence type="ECO:0000256" key="3">
    <source>
        <dbReference type="ARBA" id="ARBA00022553"/>
    </source>
</evidence>
<keyword evidence="11" id="KW-0238">DNA-binding</keyword>
<evidence type="ECO:0000313" key="28">
    <source>
        <dbReference type="Ensembl" id="ENSXETP00000016474"/>
    </source>
</evidence>
<evidence type="ECO:0000256" key="20">
    <source>
        <dbReference type="PROSITE-ProRule" id="PRU00191"/>
    </source>
</evidence>
<dbReference type="Gene3D" id="3.30.60.20">
    <property type="match status" value="1"/>
</dbReference>
<keyword evidence="21" id="KW-0175">Coiled coil</keyword>
<gene>
    <name evidence="28" type="primary">chn1</name>
</gene>
<protein>
    <recommendedName>
        <fullName evidence="14">N-chimaerin</fullName>
    </recommendedName>
    <alternativeName>
        <fullName evidence="18">A-chimaerin</fullName>
    </alternativeName>
    <alternativeName>
        <fullName evidence="17">Alpha-chimerin</fullName>
    </alternativeName>
    <alternativeName>
        <fullName evidence="15">N-chimerin</fullName>
    </alternativeName>
    <alternativeName>
        <fullName evidence="16">Rho GTPase-activating protein 2</fullName>
    </alternativeName>
</protein>
<dbReference type="InterPro" id="IPR013087">
    <property type="entry name" value="Znf_C2H2_type"/>
</dbReference>
<dbReference type="Pfam" id="PF00130">
    <property type="entry name" value="C1_1"/>
    <property type="match status" value="1"/>
</dbReference>
<evidence type="ECO:0000256" key="7">
    <source>
        <dbReference type="ARBA" id="ARBA00022902"/>
    </source>
</evidence>
<dbReference type="FunFam" id="1.10.555.10:FF:000005">
    <property type="entry name" value="Chimaerin"/>
    <property type="match status" value="1"/>
</dbReference>
<dbReference type="HOGENOM" id="CLU_021564_0_0_1"/>
<dbReference type="InterPro" id="IPR020454">
    <property type="entry name" value="DAG/PE-bd"/>
</dbReference>
<evidence type="ECO:0000256" key="22">
    <source>
        <dbReference type="SAM" id="MobiDB-lite"/>
    </source>
</evidence>
<dbReference type="SUPFAM" id="SSF57667">
    <property type="entry name" value="beta-beta-alpha zinc fingers"/>
    <property type="match status" value="1"/>
</dbReference>
<feature type="domain" description="Phorbol-ester/DAG-type" evidence="24">
    <location>
        <begin position="611"/>
        <end position="661"/>
    </location>
</feature>
<dbReference type="CDD" id="cd12192">
    <property type="entry name" value="GCN4_cent"/>
    <property type="match status" value="1"/>
</dbReference>
<evidence type="ECO:0000256" key="18">
    <source>
        <dbReference type="ARBA" id="ARBA00081339"/>
    </source>
</evidence>
<dbReference type="SUPFAM" id="SSF55550">
    <property type="entry name" value="SH2 domain"/>
    <property type="match status" value="1"/>
</dbReference>
<dbReference type="CDD" id="cd10352">
    <property type="entry name" value="SH2_a2chimerin_b2chimerin"/>
    <property type="match status" value="1"/>
</dbReference>
<evidence type="ECO:0000256" key="2">
    <source>
        <dbReference type="ARBA" id="ARBA00022468"/>
    </source>
</evidence>
<keyword evidence="3" id="KW-0597">Phosphoprotein</keyword>
<evidence type="ECO:0000256" key="14">
    <source>
        <dbReference type="ARBA" id="ARBA00074820"/>
    </source>
</evidence>
<feature type="region of interest" description="Disordered" evidence="22">
    <location>
        <begin position="264"/>
        <end position="347"/>
    </location>
</feature>
<dbReference type="GO" id="GO:0003677">
    <property type="term" value="F:DNA binding"/>
    <property type="evidence" value="ECO:0007669"/>
    <property type="project" value="UniProtKB-KW"/>
</dbReference>
<dbReference type="PROSITE" id="PS00479">
    <property type="entry name" value="ZF_DAG_PE_1"/>
    <property type="match status" value="1"/>
</dbReference>
<evidence type="ECO:0000256" key="10">
    <source>
        <dbReference type="ARBA" id="ARBA00023015"/>
    </source>
</evidence>
<dbReference type="InterPro" id="IPR051854">
    <property type="entry name" value="Rho-type_GAP"/>
</dbReference>
<evidence type="ECO:0000259" key="23">
    <source>
        <dbReference type="PROSITE" id="PS50001"/>
    </source>
</evidence>
<feature type="domain" description="BZIP" evidence="26">
    <location>
        <begin position="334"/>
        <end position="397"/>
    </location>
</feature>
<evidence type="ECO:0000256" key="6">
    <source>
        <dbReference type="ARBA" id="ARBA00022833"/>
    </source>
</evidence>
<dbReference type="Ensembl" id="ENSXETT00000016474">
    <property type="protein sequence ID" value="ENSXETP00000016474"/>
    <property type="gene ID" value="ENSXETG00000015003"/>
</dbReference>
<evidence type="ECO:0000256" key="5">
    <source>
        <dbReference type="ARBA" id="ARBA00022771"/>
    </source>
</evidence>
<name>F6PY31_XENTR</name>
<dbReference type="InterPro" id="IPR000198">
    <property type="entry name" value="RhoGAP_dom"/>
</dbReference>
<dbReference type="GO" id="GO:0005634">
    <property type="term" value="C:nucleus"/>
    <property type="evidence" value="ECO:0007669"/>
    <property type="project" value="UniProtKB-SubCell"/>
</dbReference>
<dbReference type="GO" id="GO:0005096">
    <property type="term" value="F:GTPase activator activity"/>
    <property type="evidence" value="ECO:0007669"/>
    <property type="project" value="UniProtKB-KW"/>
</dbReference>
<keyword evidence="13" id="KW-0539">Nucleus</keyword>
<dbReference type="AlphaFoldDB" id="F6PY31"/>
<dbReference type="InterPro" id="IPR004827">
    <property type="entry name" value="bZIP"/>
</dbReference>
<evidence type="ECO:0000256" key="1">
    <source>
        <dbReference type="ARBA" id="ARBA00004123"/>
    </source>
</evidence>
<proteinExistence type="predicted"/>
<evidence type="ECO:0000259" key="24">
    <source>
        <dbReference type="PROSITE" id="PS50081"/>
    </source>
</evidence>
<dbReference type="InterPro" id="IPR000980">
    <property type="entry name" value="SH2"/>
</dbReference>
<keyword evidence="8" id="KW-0007">Acetylation</keyword>
<dbReference type="FunFam" id="3.30.60.20:FF:000030">
    <property type="entry name" value="Chimaerin"/>
    <property type="match status" value="1"/>
</dbReference>
<feature type="coiled-coil region" evidence="21">
    <location>
        <begin position="359"/>
        <end position="393"/>
    </location>
</feature>
<dbReference type="Pfam" id="PF00620">
    <property type="entry name" value="RhoGAP"/>
    <property type="match status" value="1"/>
</dbReference>
<evidence type="ECO:0000256" key="17">
    <source>
        <dbReference type="ARBA" id="ARBA00081033"/>
    </source>
</evidence>
<dbReference type="SUPFAM" id="SSF48350">
    <property type="entry name" value="GTPase activation domain, GAP"/>
    <property type="match status" value="1"/>
</dbReference>
<evidence type="ECO:0000256" key="16">
    <source>
        <dbReference type="ARBA" id="ARBA00077049"/>
    </source>
</evidence>
<dbReference type="Gene3D" id="1.20.5.170">
    <property type="match status" value="1"/>
</dbReference>
<feature type="compositionally biased region" description="Basic and acidic residues" evidence="22">
    <location>
        <begin position="328"/>
        <end position="345"/>
    </location>
</feature>
<evidence type="ECO:0000256" key="9">
    <source>
        <dbReference type="ARBA" id="ARBA00022999"/>
    </source>
</evidence>
<feature type="domain" description="SH2" evidence="23">
    <location>
        <begin position="455"/>
        <end position="523"/>
    </location>
</feature>
<dbReference type="Bgee" id="ENSXETG00000015003">
    <property type="expression patterns" value="Expressed in heart and 14 other cell types or tissues"/>
</dbReference>
<dbReference type="PROSITE" id="PS50001">
    <property type="entry name" value="SH2"/>
    <property type="match status" value="1"/>
</dbReference>
<organism evidence="28">
    <name type="scientific">Xenopus tropicalis</name>
    <name type="common">Western clawed frog</name>
    <name type="synonym">Silurana tropicalis</name>
    <dbReference type="NCBI Taxonomy" id="8364"/>
    <lineage>
        <taxon>Eukaryota</taxon>
        <taxon>Metazoa</taxon>
        <taxon>Chordata</taxon>
        <taxon>Craniata</taxon>
        <taxon>Vertebrata</taxon>
        <taxon>Euteleostomi</taxon>
        <taxon>Amphibia</taxon>
        <taxon>Batrachia</taxon>
        <taxon>Anura</taxon>
        <taxon>Pipoidea</taxon>
        <taxon>Pipidae</taxon>
        <taxon>Xenopodinae</taxon>
        <taxon>Xenopus</taxon>
        <taxon>Silurana</taxon>
    </lineage>
</organism>
<evidence type="ECO:0000259" key="27">
    <source>
        <dbReference type="PROSITE" id="PS50238"/>
    </source>
</evidence>